<sequence length="330" mass="34423">MNHEAHEAYEAHEAHHGADGADEAHTAHEADDERDFEELVRKLMTDDAHTIQPSPAPYPAIRRRGVTERRRRVAAVGAALAALVTVPAGAYAVVGGNGGGGADSATPMSSVSAPQTESPSGPTTGSGPQPPVSEEQLLDGITFAQASDALEQCLDQEHVGSAVSGDLAKAESYRIILAAKSTGVSNSPGDGIHVVGVAERPEGFRVICNVKEGVSAGISTSTKEAYGPDTGLVVPDANAGDLYQQSLMDKGKWKLPFRWGVIGMVDPSVAKVTVDYGDGSATAALDHGWFVASGVLNRQVTKSPHIKGFDAAGKLVYDSDTDKTYDKTLP</sequence>
<accession>A0ABN3JBC0</accession>
<comment type="caution">
    <text evidence="3">The sequence shown here is derived from an EMBL/GenBank/DDBJ whole genome shotgun (WGS) entry which is preliminary data.</text>
</comment>
<keyword evidence="2" id="KW-0472">Membrane</keyword>
<evidence type="ECO:0000256" key="1">
    <source>
        <dbReference type="SAM" id="MobiDB-lite"/>
    </source>
</evidence>
<reference evidence="3 4" key="1">
    <citation type="journal article" date="2019" name="Int. J. Syst. Evol. Microbiol.">
        <title>The Global Catalogue of Microorganisms (GCM) 10K type strain sequencing project: providing services to taxonomists for standard genome sequencing and annotation.</title>
        <authorList>
            <consortium name="The Broad Institute Genomics Platform"/>
            <consortium name="The Broad Institute Genome Sequencing Center for Infectious Disease"/>
            <person name="Wu L."/>
            <person name="Ma J."/>
        </authorList>
    </citation>
    <scope>NUCLEOTIDE SEQUENCE [LARGE SCALE GENOMIC DNA]</scope>
    <source>
        <strain evidence="3 4">JCM 4358</strain>
    </source>
</reference>
<dbReference type="RefSeq" id="WP_346139431.1">
    <property type="nucleotide sequence ID" value="NZ_BAAASE010000016.1"/>
</dbReference>
<keyword evidence="4" id="KW-1185">Reference proteome</keyword>
<feature type="region of interest" description="Disordered" evidence="1">
    <location>
        <begin position="1"/>
        <end position="34"/>
    </location>
</feature>
<evidence type="ECO:0000313" key="4">
    <source>
        <dbReference type="Proteomes" id="UP001499986"/>
    </source>
</evidence>
<organism evidence="3 4">
    <name type="scientific">Streptomyces coeruleofuscus</name>
    <dbReference type="NCBI Taxonomy" id="66879"/>
    <lineage>
        <taxon>Bacteria</taxon>
        <taxon>Bacillati</taxon>
        <taxon>Actinomycetota</taxon>
        <taxon>Actinomycetes</taxon>
        <taxon>Kitasatosporales</taxon>
        <taxon>Streptomycetaceae</taxon>
        <taxon>Streptomyces</taxon>
    </lineage>
</organism>
<keyword evidence="2" id="KW-0812">Transmembrane</keyword>
<dbReference type="EMBL" id="BAAASE010000016">
    <property type="protein sequence ID" value="GAA2425195.1"/>
    <property type="molecule type" value="Genomic_DNA"/>
</dbReference>
<proteinExistence type="predicted"/>
<dbReference type="Proteomes" id="UP001499986">
    <property type="component" value="Unassembled WGS sequence"/>
</dbReference>
<evidence type="ECO:0000313" key="3">
    <source>
        <dbReference type="EMBL" id="GAA2425195.1"/>
    </source>
</evidence>
<feature type="compositionally biased region" description="Low complexity" evidence="1">
    <location>
        <begin position="114"/>
        <end position="127"/>
    </location>
</feature>
<protein>
    <submittedName>
        <fullName evidence="3">Uncharacterized protein</fullName>
    </submittedName>
</protein>
<evidence type="ECO:0000256" key="2">
    <source>
        <dbReference type="SAM" id="Phobius"/>
    </source>
</evidence>
<name>A0ABN3JBC0_9ACTN</name>
<gene>
    <name evidence="3" type="ORF">GCM10010255_78780</name>
</gene>
<feature type="transmembrane region" description="Helical" evidence="2">
    <location>
        <begin position="73"/>
        <end position="94"/>
    </location>
</feature>
<keyword evidence="2" id="KW-1133">Transmembrane helix</keyword>
<feature type="region of interest" description="Disordered" evidence="1">
    <location>
        <begin position="100"/>
        <end position="134"/>
    </location>
</feature>